<feature type="compositionally biased region" description="Basic and acidic residues" evidence="1">
    <location>
        <begin position="280"/>
        <end position="289"/>
    </location>
</feature>
<keyword evidence="2" id="KW-0732">Signal</keyword>
<name>A0A6H5HAV1_9HEMI</name>
<reference evidence="3 4" key="1">
    <citation type="submission" date="2020-02" db="EMBL/GenBank/DDBJ databases">
        <authorList>
            <person name="Ferguson B K."/>
        </authorList>
    </citation>
    <scope>NUCLEOTIDE SEQUENCE [LARGE SCALE GENOMIC DNA]</scope>
</reference>
<keyword evidence="4" id="KW-1185">Reference proteome</keyword>
<evidence type="ECO:0000256" key="1">
    <source>
        <dbReference type="SAM" id="MobiDB-lite"/>
    </source>
</evidence>
<evidence type="ECO:0000256" key="2">
    <source>
        <dbReference type="SAM" id="SignalP"/>
    </source>
</evidence>
<feature type="region of interest" description="Disordered" evidence="1">
    <location>
        <begin position="75"/>
        <end position="106"/>
    </location>
</feature>
<sequence>MTRALPRTAAMMIVPMTSALTTSGPTPTSTSAASAEDAFDRNRSPLFAKGRAAAGGGVVRSAIALSMFRAEHATPTSDTSALASTAAAPPQPPAPPPLAGGGSSLPPPDALSARRILFLHPHRADFHPFRLNLQRLPGIVTTNILDSQELGESQITGRDSSPKPQPIKVLEHESAIKNFCPYTAWRKTHRRSGPIFKKNPKFSKFILDVHLGSDVEFLAYQVAFQHTFLPRPKGAFAQCLAISRRRKHYRPAALQAEAAPAGLCPRATAPPRAHIPAPSPDRRPRGQKNGSERIEVKFLDAAGEQANSQFRGRSGFLRARAAHSFSLGSSHSFSLPPPYISSTILLILLHLPNTIVNVRWCESPC</sequence>
<organism evidence="3 4">
    <name type="scientific">Nesidiocoris tenuis</name>
    <dbReference type="NCBI Taxonomy" id="355587"/>
    <lineage>
        <taxon>Eukaryota</taxon>
        <taxon>Metazoa</taxon>
        <taxon>Ecdysozoa</taxon>
        <taxon>Arthropoda</taxon>
        <taxon>Hexapoda</taxon>
        <taxon>Insecta</taxon>
        <taxon>Pterygota</taxon>
        <taxon>Neoptera</taxon>
        <taxon>Paraneoptera</taxon>
        <taxon>Hemiptera</taxon>
        <taxon>Heteroptera</taxon>
        <taxon>Panheteroptera</taxon>
        <taxon>Cimicomorpha</taxon>
        <taxon>Miridae</taxon>
        <taxon>Dicyphina</taxon>
        <taxon>Nesidiocoris</taxon>
    </lineage>
</organism>
<gene>
    <name evidence="3" type="ORF">NTEN_LOCUS15536</name>
</gene>
<feature type="region of interest" description="Disordered" evidence="1">
    <location>
        <begin position="18"/>
        <end position="37"/>
    </location>
</feature>
<feature type="compositionally biased region" description="Low complexity" evidence="1">
    <location>
        <begin position="75"/>
        <end position="88"/>
    </location>
</feature>
<protein>
    <submittedName>
        <fullName evidence="3">Uncharacterized protein</fullName>
    </submittedName>
</protein>
<feature type="compositionally biased region" description="Low complexity" evidence="1">
    <location>
        <begin position="18"/>
        <end position="35"/>
    </location>
</feature>
<feature type="compositionally biased region" description="Pro residues" evidence="1">
    <location>
        <begin position="89"/>
        <end position="98"/>
    </location>
</feature>
<proteinExistence type="predicted"/>
<feature type="region of interest" description="Disordered" evidence="1">
    <location>
        <begin position="265"/>
        <end position="289"/>
    </location>
</feature>
<evidence type="ECO:0000313" key="3">
    <source>
        <dbReference type="EMBL" id="CAB0010493.1"/>
    </source>
</evidence>
<evidence type="ECO:0000313" key="4">
    <source>
        <dbReference type="Proteomes" id="UP000479000"/>
    </source>
</evidence>
<feature type="chain" id="PRO_5026158510" evidence="2">
    <location>
        <begin position="20"/>
        <end position="365"/>
    </location>
</feature>
<accession>A0A6H5HAV1</accession>
<dbReference type="EMBL" id="CADCXU010023043">
    <property type="protein sequence ID" value="CAB0010493.1"/>
    <property type="molecule type" value="Genomic_DNA"/>
</dbReference>
<feature type="signal peptide" evidence="2">
    <location>
        <begin position="1"/>
        <end position="19"/>
    </location>
</feature>
<dbReference type="Proteomes" id="UP000479000">
    <property type="component" value="Unassembled WGS sequence"/>
</dbReference>
<dbReference type="AlphaFoldDB" id="A0A6H5HAV1"/>